<keyword evidence="4" id="KW-1185">Reference proteome</keyword>
<name>A0A348FXT3_9HYPH</name>
<dbReference type="Pfam" id="PF03354">
    <property type="entry name" value="TerL_ATPase"/>
    <property type="match status" value="1"/>
</dbReference>
<feature type="domain" description="Terminase large subunit-like ATPase" evidence="1">
    <location>
        <begin position="24"/>
        <end position="198"/>
    </location>
</feature>
<sequence>MIRFLENLTNTMGPAAGKPFLLRDWQKAIIRQIYDPVRDDGHRAVRQVLITMPRKNGKTELAAGLVLYHLLADGERNGQVYSAAADRAQAAIVFNAAASMVRADPELESMVNIIDSTKRIVHYASGSVYQALSADARTKHGFNASAIIYDELAQAPNRQLFDVLTTSTAARAQPLTIVISTTSSDPTHVMSELVEYGKKVRDGVIADPTFAPVIYQAPPEADPWDEAVWHACNPALGDFRSIDEMRTFAARAKRVPSLESVFRNLYLNQPVDADQRFLSSADWDAGAVPVDLEQLEGRPCFGGLDLSSTQDLTALVLVFPDDDTPPSYDVLAWFWSAGDTLRERGERDRVPYALWRDQGYLEAPPGRAIDKGAVVRRLAEVTSHFDVRGIAFDRWRIADLKKALADDGLEVPLIDWGQGFRDMAPAVDALETAVLTGRLRHGGHPVLRWNAANACITQDPAGSRKIDKARSTGRIDGLVALAMAIGLAERTSGPVRSPYEDREGGFLVL</sequence>
<reference evidence="3 4" key="1">
    <citation type="submission" date="2018-08" db="EMBL/GenBank/DDBJ databases">
        <title>Complete genome sequencing of Blastochloris tepida GI.</title>
        <authorList>
            <person name="Tsukatani Y."/>
            <person name="Mori H."/>
        </authorList>
    </citation>
    <scope>NUCLEOTIDE SEQUENCE [LARGE SCALE GENOMIC DNA]</scope>
    <source>
        <strain evidence="3 4">GI</strain>
    </source>
</reference>
<dbReference type="KEGG" id="blag:BLTE_08010"/>
<dbReference type="EMBL" id="AP018907">
    <property type="protein sequence ID" value="BBF92116.1"/>
    <property type="molecule type" value="Genomic_DNA"/>
</dbReference>
<dbReference type="InterPro" id="IPR027417">
    <property type="entry name" value="P-loop_NTPase"/>
</dbReference>
<dbReference type="Pfam" id="PF20441">
    <property type="entry name" value="TerL_nuclease"/>
    <property type="match status" value="1"/>
</dbReference>
<protein>
    <submittedName>
        <fullName evidence="3">Terminase</fullName>
    </submittedName>
</protein>
<evidence type="ECO:0000313" key="4">
    <source>
        <dbReference type="Proteomes" id="UP000266934"/>
    </source>
</evidence>
<dbReference type="Proteomes" id="UP000266934">
    <property type="component" value="Chromosome"/>
</dbReference>
<dbReference type="Gene3D" id="3.30.420.240">
    <property type="match status" value="1"/>
</dbReference>
<dbReference type="PANTHER" id="PTHR41287:SF1">
    <property type="entry name" value="PROTEIN YMFN"/>
    <property type="match status" value="1"/>
</dbReference>
<evidence type="ECO:0000259" key="1">
    <source>
        <dbReference type="Pfam" id="PF03354"/>
    </source>
</evidence>
<gene>
    <name evidence="3" type="ORF">BLTE_08010</name>
</gene>
<evidence type="ECO:0000313" key="3">
    <source>
        <dbReference type="EMBL" id="BBF92116.1"/>
    </source>
</evidence>
<dbReference type="InterPro" id="IPR046462">
    <property type="entry name" value="TerL_nuclease"/>
</dbReference>
<feature type="domain" description="Terminase large subunit-like endonuclease" evidence="2">
    <location>
        <begin position="213"/>
        <end position="488"/>
    </location>
</feature>
<dbReference type="RefSeq" id="WP_160140510.1">
    <property type="nucleotide sequence ID" value="NZ_AP018907.1"/>
</dbReference>
<dbReference type="GO" id="GO:0004519">
    <property type="term" value="F:endonuclease activity"/>
    <property type="evidence" value="ECO:0007669"/>
    <property type="project" value="InterPro"/>
</dbReference>
<accession>A0A348FXT3</accession>
<dbReference type="OrthoDB" id="9760250at2"/>
<dbReference type="Gene3D" id="3.40.50.300">
    <property type="entry name" value="P-loop containing nucleotide triphosphate hydrolases"/>
    <property type="match status" value="1"/>
</dbReference>
<dbReference type="InterPro" id="IPR046461">
    <property type="entry name" value="TerL_ATPase"/>
</dbReference>
<dbReference type="AlphaFoldDB" id="A0A348FXT3"/>
<proteinExistence type="predicted"/>
<dbReference type="PANTHER" id="PTHR41287">
    <property type="match status" value="1"/>
</dbReference>
<dbReference type="InterPro" id="IPR005021">
    <property type="entry name" value="Terminase_largesu-like"/>
</dbReference>
<organism evidence="3 4">
    <name type="scientific">Blastochloris tepida</name>
    <dbReference type="NCBI Taxonomy" id="2233851"/>
    <lineage>
        <taxon>Bacteria</taxon>
        <taxon>Pseudomonadati</taxon>
        <taxon>Pseudomonadota</taxon>
        <taxon>Alphaproteobacteria</taxon>
        <taxon>Hyphomicrobiales</taxon>
        <taxon>Blastochloridaceae</taxon>
        <taxon>Blastochloris</taxon>
    </lineage>
</organism>
<evidence type="ECO:0000259" key="2">
    <source>
        <dbReference type="Pfam" id="PF20441"/>
    </source>
</evidence>